<organism evidence="2 3">
    <name type="scientific">Streptomyces decoyicus</name>
    <dbReference type="NCBI Taxonomy" id="249567"/>
    <lineage>
        <taxon>Bacteria</taxon>
        <taxon>Bacillati</taxon>
        <taxon>Actinomycetota</taxon>
        <taxon>Actinomycetes</taxon>
        <taxon>Kitasatosporales</taxon>
        <taxon>Streptomycetaceae</taxon>
        <taxon>Streptomyces</taxon>
    </lineage>
</organism>
<keyword evidence="3" id="KW-1185">Reference proteome</keyword>
<evidence type="ECO:0008006" key="4">
    <source>
        <dbReference type="Google" id="ProtNLM"/>
    </source>
</evidence>
<evidence type="ECO:0000256" key="1">
    <source>
        <dbReference type="SAM" id="MobiDB-lite"/>
    </source>
</evidence>
<accession>A0ABZ1FKI9</accession>
<name>A0ABZ1FKI9_9ACTN</name>
<gene>
    <name evidence="2" type="ORF">OG863_25005</name>
</gene>
<feature type="compositionally biased region" description="Low complexity" evidence="1">
    <location>
        <begin position="1"/>
        <end position="13"/>
    </location>
</feature>
<sequence>MSVPAPRRTVARPPARRPDPRRDARRIAVAVAAMCLVAATAATAPAAPAEPTGCGDLVRGQLCLRGPVGADGTYTATYRRYGVPARREAASAGAVAGDGQAAGRDAITVRLGYQRRNDRITAFPGWFGTRRTQGGTVVLSGRVEMLADECIRGVMERGETVYVTKWSCS</sequence>
<dbReference type="Proteomes" id="UP001344251">
    <property type="component" value="Chromosome"/>
</dbReference>
<feature type="region of interest" description="Disordered" evidence="1">
    <location>
        <begin position="1"/>
        <end position="23"/>
    </location>
</feature>
<evidence type="ECO:0000313" key="3">
    <source>
        <dbReference type="Proteomes" id="UP001344251"/>
    </source>
</evidence>
<dbReference type="EMBL" id="CP109106">
    <property type="protein sequence ID" value="WSB70948.1"/>
    <property type="molecule type" value="Genomic_DNA"/>
</dbReference>
<protein>
    <recommendedName>
        <fullName evidence="4">Secreted protein</fullName>
    </recommendedName>
</protein>
<proteinExistence type="predicted"/>
<reference evidence="2 3" key="1">
    <citation type="submission" date="2022-10" db="EMBL/GenBank/DDBJ databases">
        <title>The complete genomes of actinobacterial strains from the NBC collection.</title>
        <authorList>
            <person name="Joergensen T.S."/>
            <person name="Alvarez Arevalo M."/>
            <person name="Sterndorff E.B."/>
            <person name="Faurdal D."/>
            <person name="Vuksanovic O."/>
            <person name="Mourched A.-S."/>
            <person name="Charusanti P."/>
            <person name="Shaw S."/>
            <person name="Blin K."/>
            <person name="Weber T."/>
        </authorList>
    </citation>
    <scope>NUCLEOTIDE SEQUENCE [LARGE SCALE GENOMIC DNA]</scope>
    <source>
        <strain evidence="2 3">NBC 01774</strain>
    </source>
</reference>
<evidence type="ECO:0000313" key="2">
    <source>
        <dbReference type="EMBL" id="WSB70948.1"/>
    </source>
</evidence>
<dbReference type="RefSeq" id="WP_326620521.1">
    <property type="nucleotide sequence ID" value="NZ_CP109106.1"/>
</dbReference>